<feature type="domain" description="Methyl-accepting transducer" evidence="5">
    <location>
        <begin position="234"/>
        <end position="463"/>
    </location>
</feature>
<evidence type="ECO:0000256" key="3">
    <source>
        <dbReference type="PROSITE-ProRule" id="PRU00284"/>
    </source>
</evidence>
<dbReference type="RefSeq" id="WP_345062197.1">
    <property type="nucleotide sequence ID" value="NZ_BAABEX010000007.1"/>
</dbReference>
<evidence type="ECO:0000313" key="7">
    <source>
        <dbReference type="Proteomes" id="UP001501788"/>
    </source>
</evidence>
<comment type="caution">
    <text evidence="6">The sequence shown here is derived from an EMBL/GenBank/DDBJ whole genome shotgun (WGS) entry which is preliminary data.</text>
</comment>
<feature type="transmembrane region" description="Helical" evidence="4">
    <location>
        <begin position="100"/>
        <end position="129"/>
    </location>
</feature>
<keyword evidence="4" id="KW-0472">Membrane</keyword>
<dbReference type="PANTHER" id="PTHR43531:SF14">
    <property type="entry name" value="METHYL-ACCEPTING CHEMOTAXIS PROTEIN I-RELATED"/>
    <property type="match status" value="1"/>
</dbReference>
<keyword evidence="1" id="KW-0488">Methylation</keyword>
<evidence type="ECO:0000256" key="1">
    <source>
        <dbReference type="ARBA" id="ARBA00022481"/>
    </source>
</evidence>
<dbReference type="InterPro" id="IPR051310">
    <property type="entry name" value="MCP_chemotaxis"/>
</dbReference>
<dbReference type="InterPro" id="IPR004090">
    <property type="entry name" value="Chemotax_Me-accpt_rcpt"/>
</dbReference>
<gene>
    <name evidence="6" type="ORF">GCM10023090_12130</name>
</gene>
<reference evidence="7" key="1">
    <citation type="journal article" date="2019" name="Int. J. Syst. Evol. Microbiol.">
        <title>The Global Catalogue of Microorganisms (GCM) 10K type strain sequencing project: providing services to taxonomists for standard genome sequencing and annotation.</title>
        <authorList>
            <consortium name="The Broad Institute Genomics Platform"/>
            <consortium name="The Broad Institute Genome Sequencing Center for Infectious Disease"/>
            <person name="Wu L."/>
            <person name="Ma J."/>
        </authorList>
    </citation>
    <scope>NUCLEOTIDE SEQUENCE [LARGE SCALE GENOMIC DNA]</scope>
    <source>
        <strain evidence="7">JCM 31890</strain>
    </source>
</reference>
<comment type="similarity">
    <text evidence="2">Belongs to the methyl-accepting chemotaxis (MCP) protein family.</text>
</comment>
<keyword evidence="4" id="KW-1133">Transmembrane helix</keyword>
<dbReference type="SUPFAM" id="SSF58104">
    <property type="entry name" value="Methyl-accepting chemotaxis protein (MCP) signaling domain"/>
    <property type="match status" value="1"/>
</dbReference>
<dbReference type="InterPro" id="IPR004089">
    <property type="entry name" value="MCPsignal_dom"/>
</dbReference>
<dbReference type="EMBL" id="BAABEX010000007">
    <property type="protein sequence ID" value="GAA4421952.1"/>
    <property type="molecule type" value="Genomic_DNA"/>
</dbReference>
<dbReference type="PRINTS" id="PR00260">
    <property type="entry name" value="CHEMTRNSDUCR"/>
</dbReference>
<keyword evidence="7" id="KW-1185">Reference proteome</keyword>
<dbReference type="CDD" id="cd11386">
    <property type="entry name" value="MCP_signal"/>
    <property type="match status" value="1"/>
</dbReference>
<feature type="transmembrane region" description="Helical" evidence="4">
    <location>
        <begin position="26"/>
        <end position="43"/>
    </location>
</feature>
<accession>A0ABP8L4I1</accession>
<name>A0ABP8L4I1_9BURK</name>
<keyword evidence="3" id="KW-0807">Transducer</keyword>
<evidence type="ECO:0000259" key="5">
    <source>
        <dbReference type="PROSITE" id="PS50111"/>
    </source>
</evidence>
<evidence type="ECO:0000256" key="2">
    <source>
        <dbReference type="ARBA" id="ARBA00029447"/>
    </source>
</evidence>
<keyword evidence="4" id="KW-0812">Transmembrane</keyword>
<dbReference type="SMART" id="SM00283">
    <property type="entry name" value="MA"/>
    <property type="match status" value="1"/>
</dbReference>
<evidence type="ECO:0000256" key="4">
    <source>
        <dbReference type="SAM" id="Phobius"/>
    </source>
</evidence>
<feature type="transmembrane region" description="Helical" evidence="4">
    <location>
        <begin position="49"/>
        <end position="69"/>
    </location>
</feature>
<sequence>MMDARITAGQGPSGTAVSHTVLGDRVLLAAIVVSALTAVVLGARFVESAVAWTAAGALLAVAIVAFVMAQGTLASRMVLAFVQSSMVALHIQLAQGMTEFHFGVFVTLAILLVYLDWRPIVFAAVLFAVHHVLFDRLQAAGWGLYCLTEPDFGRVVIHAVYVVIQTALETMMAVALGRTAAQGQELRQLVTVVDRPDGIALAEAVAVPVTTGPARSLQATLRRMESAVALVRQSAHHVETACAEIATGNGHLSDRTEQQASALQQASASMEELGVTVRLNADNARAANQLAMSASGVAADGGNVVAEVVQTMKGIHDSSAKIADIIGVIDGIAFQTNILALNAAVEAARAGEQGRGFAVVASEVRSLAQRSAEAAKQIKTLITDSVERAEQGSRLADKAGATMHDVVTAIRRVTDIMGEISTASAEQSAGVGQVGQAVSHMDQSTQQNATLVEEMAAAAERLHLQANDLVGAVAVFRLSADTASGTGGSVPRLARDARLLGA</sequence>
<dbReference type="Proteomes" id="UP001501788">
    <property type="component" value="Unassembled WGS sequence"/>
</dbReference>
<dbReference type="Gene3D" id="1.10.287.950">
    <property type="entry name" value="Methyl-accepting chemotaxis protein"/>
    <property type="match status" value="1"/>
</dbReference>
<organism evidence="6 7">
    <name type="scientific">Acidovorax lacteus</name>
    <dbReference type="NCBI Taxonomy" id="1924988"/>
    <lineage>
        <taxon>Bacteria</taxon>
        <taxon>Pseudomonadati</taxon>
        <taxon>Pseudomonadota</taxon>
        <taxon>Betaproteobacteria</taxon>
        <taxon>Burkholderiales</taxon>
        <taxon>Comamonadaceae</taxon>
        <taxon>Acidovorax</taxon>
    </lineage>
</organism>
<protein>
    <submittedName>
        <fullName evidence="6">Methyl-accepting chemotaxis protein</fullName>
    </submittedName>
</protein>
<dbReference type="Pfam" id="PF00015">
    <property type="entry name" value="MCPsignal"/>
    <property type="match status" value="1"/>
</dbReference>
<dbReference type="PROSITE" id="PS50111">
    <property type="entry name" value="CHEMOTAXIS_TRANSDUC_2"/>
    <property type="match status" value="1"/>
</dbReference>
<proteinExistence type="inferred from homology"/>
<dbReference type="PANTHER" id="PTHR43531">
    <property type="entry name" value="PROTEIN ICFG"/>
    <property type="match status" value="1"/>
</dbReference>
<evidence type="ECO:0000313" key="6">
    <source>
        <dbReference type="EMBL" id="GAA4421952.1"/>
    </source>
</evidence>